<keyword evidence="3 9" id="KW-0479">Metal-binding</keyword>
<evidence type="ECO:0000313" key="14">
    <source>
        <dbReference type="Proteomes" id="UP000295341"/>
    </source>
</evidence>
<dbReference type="NCBIfam" id="TIGR00693">
    <property type="entry name" value="thiE"/>
    <property type="match status" value="1"/>
</dbReference>
<reference evidence="13 14" key="1">
    <citation type="submission" date="2019-03" db="EMBL/GenBank/DDBJ databases">
        <title>Genomic Encyclopedia of Type Strains, Phase IV (KMG-IV): sequencing the most valuable type-strain genomes for metagenomic binning, comparative biology and taxonomic classification.</title>
        <authorList>
            <person name="Goeker M."/>
        </authorList>
    </citation>
    <scope>NUCLEOTIDE SEQUENCE [LARGE SCALE GENOMIC DNA]</scope>
    <source>
        <strain evidence="13 14">DSM 26377</strain>
    </source>
</reference>
<feature type="binding site" evidence="9">
    <location>
        <begin position="35"/>
        <end position="39"/>
    </location>
    <ligand>
        <name>4-amino-2-methyl-5-(diphosphooxymethyl)pyrimidine</name>
        <dbReference type="ChEBI" id="CHEBI:57841"/>
    </ligand>
</feature>
<evidence type="ECO:0000256" key="8">
    <source>
        <dbReference type="ARBA" id="ARBA00047883"/>
    </source>
</evidence>
<dbReference type="GO" id="GO:0004789">
    <property type="term" value="F:thiamine-phosphate diphosphorylase activity"/>
    <property type="evidence" value="ECO:0007669"/>
    <property type="project" value="UniProtKB-UniRule"/>
</dbReference>
<dbReference type="UniPathway" id="UPA00060">
    <property type="reaction ID" value="UER00141"/>
</dbReference>
<dbReference type="InterPro" id="IPR034291">
    <property type="entry name" value="TMP_synthase"/>
</dbReference>
<evidence type="ECO:0000256" key="10">
    <source>
        <dbReference type="RuleBase" id="RU003826"/>
    </source>
</evidence>
<comment type="caution">
    <text evidence="13">The sequence shown here is derived from an EMBL/GenBank/DDBJ whole genome shotgun (WGS) entry which is preliminary data.</text>
</comment>
<evidence type="ECO:0000256" key="2">
    <source>
        <dbReference type="ARBA" id="ARBA00022679"/>
    </source>
</evidence>
<dbReference type="Gene3D" id="3.20.20.70">
    <property type="entry name" value="Aldolase class I"/>
    <property type="match status" value="1"/>
</dbReference>
<accession>A0A4R7P5U3</accession>
<protein>
    <recommendedName>
        <fullName evidence="9">Thiamine-phosphate synthase</fullName>
        <shortName evidence="9">TP synthase</shortName>
        <shortName evidence="9">TPS</shortName>
        <ecNumber evidence="9">2.5.1.3</ecNumber>
    </recommendedName>
    <alternativeName>
        <fullName evidence="9">Thiamine-phosphate pyrophosphorylase</fullName>
        <shortName evidence="9">TMP pyrophosphorylase</shortName>
        <shortName evidence="9">TMP-PPase</shortName>
    </alternativeName>
</protein>
<dbReference type="PANTHER" id="PTHR20857">
    <property type="entry name" value="THIAMINE-PHOSPHATE PYROPHOSPHORYLASE"/>
    <property type="match status" value="1"/>
</dbReference>
<dbReference type="AlphaFoldDB" id="A0A4R7P5U3"/>
<dbReference type="Proteomes" id="UP000295341">
    <property type="component" value="Unassembled WGS sequence"/>
</dbReference>
<dbReference type="CDD" id="cd00564">
    <property type="entry name" value="TMP_TenI"/>
    <property type="match status" value="1"/>
</dbReference>
<evidence type="ECO:0000256" key="1">
    <source>
        <dbReference type="ARBA" id="ARBA00005165"/>
    </source>
</evidence>
<dbReference type="GO" id="GO:0009229">
    <property type="term" value="P:thiamine diphosphate biosynthetic process"/>
    <property type="evidence" value="ECO:0007669"/>
    <property type="project" value="UniProtKB-UniRule"/>
</dbReference>
<gene>
    <name evidence="9" type="primary">thiE</name>
    <name evidence="13" type="ORF">DFR24_2996</name>
</gene>
<evidence type="ECO:0000313" key="13">
    <source>
        <dbReference type="EMBL" id="TDU28621.1"/>
    </source>
</evidence>
<comment type="catalytic activity">
    <reaction evidence="7 9 10">
        <text>2-(2-carboxy-4-methylthiazol-5-yl)ethyl phosphate + 4-amino-2-methyl-5-(diphosphooxymethyl)pyrimidine + 2 H(+) = thiamine phosphate + CO2 + diphosphate</text>
        <dbReference type="Rhea" id="RHEA:47848"/>
        <dbReference type="ChEBI" id="CHEBI:15378"/>
        <dbReference type="ChEBI" id="CHEBI:16526"/>
        <dbReference type="ChEBI" id="CHEBI:33019"/>
        <dbReference type="ChEBI" id="CHEBI:37575"/>
        <dbReference type="ChEBI" id="CHEBI:57841"/>
        <dbReference type="ChEBI" id="CHEBI:62890"/>
        <dbReference type="EC" id="2.5.1.3"/>
    </reaction>
</comment>
<comment type="function">
    <text evidence="9">Condenses 4-methyl-5-(beta-hydroxyethyl)thiazole monophosphate (THZ-P) and 2-methyl-4-amino-5-hydroxymethyl pyrimidine pyrophosphate (HMP-PP) to form thiamine monophosphate (TMP).</text>
</comment>
<keyword evidence="4 9" id="KW-0460">Magnesium</keyword>
<name>A0A4R7P5U3_9GAMM</name>
<evidence type="ECO:0000259" key="12">
    <source>
        <dbReference type="Pfam" id="PF02581"/>
    </source>
</evidence>
<evidence type="ECO:0000256" key="3">
    <source>
        <dbReference type="ARBA" id="ARBA00022723"/>
    </source>
</evidence>
<keyword evidence="14" id="KW-1185">Reference proteome</keyword>
<dbReference type="RefSeq" id="WP_210772315.1">
    <property type="nucleotide sequence ID" value="NZ_MWIN01000002.1"/>
</dbReference>
<evidence type="ECO:0000256" key="5">
    <source>
        <dbReference type="ARBA" id="ARBA00022977"/>
    </source>
</evidence>
<comment type="caution">
    <text evidence="9">Lacks conserved residue(s) required for the propagation of feature annotation.</text>
</comment>
<dbReference type="EMBL" id="SOBT01000009">
    <property type="protein sequence ID" value="TDU28621.1"/>
    <property type="molecule type" value="Genomic_DNA"/>
</dbReference>
<feature type="binding site" evidence="9">
    <location>
        <position position="163"/>
    </location>
    <ligand>
        <name>2-[(2R,5Z)-2-carboxy-4-methylthiazol-5(2H)-ylidene]ethyl phosphate</name>
        <dbReference type="ChEBI" id="CHEBI:62899"/>
    </ligand>
</feature>
<feature type="binding site" evidence="9">
    <location>
        <position position="87"/>
    </location>
    <ligand>
        <name>Mg(2+)</name>
        <dbReference type="ChEBI" id="CHEBI:18420"/>
    </ligand>
</feature>
<organism evidence="13 14">
    <name type="scientific">Panacagrimonas perspica</name>
    <dbReference type="NCBI Taxonomy" id="381431"/>
    <lineage>
        <taxon>Bacteria</taxon>
        <taxon>Pseudomonadati</taxon>
        <taxon>Pseudomonadota</taxon>
        <taxon>Gammaproteobacteria</taxon>
        <taxon>Nevskiales</taxon>
        <taxon>Nevskiaceae</taxon>
        <taxon>Panacagrimonas</taxon>
    </lineage>
</organism>
<dbReference type="GO" id="GO:0000287">
    <property type="term" value="F:magnesium ion binding"/>
    <property type="evidence" value="ECO:0007669"/>
    <property type="project" value="UniProtKB-UniRule"/>
</dbReference>
<feature type="domain" description="Thiamine phosphate synthase/TenI" evidence="12">
    <location>
        <begin position="4"/>
        <end position="185"/>
    </location>
</feature>
<keyword evidence="5 9" id="KW-0784">Thiamine biosynthesis</keyword>
<sequence>MRGLYAITPTTLCLDPPRLLTAVASALRGGARVVQYRDKTHDHARRLASARALRTLCDRHRAKLIINDDVELVLEADAHGVHLGLDDMGLVEARSRLGPDRLIGITCQDSLARARAASEGGADYLAFGAFFPSRTKPDARQATRELLEQARVTTSLPLCAIGGITAQNCAPLIAAGADLIAAVEGVFAAADIEAAARAYARQFG</sequence>
<comment type="catalytic activity">
    <reaction evidence="6 9 10">
        <text>4-methyl-5-(2-phosphooxyethyl)-thiazole + 4-amino-2-methyl-5-(diphosphooxymethyl)pyrimidine + H(+) = thiamine phosphate + diphosphate</text>
        <dbReference type="Rhea" id="RHEA:22328"/>
        <dbReference type="ChEBI" id="CHEBI:15378"/>
        <dbReference type="ChEBI" id="CHEBI:33019"/>
        <dbReference type="ChEBI" id="CHEBI:37575"/>
        <dbReference type="ChEBI" id="CHEBI:57841"/>
        <dbReference type="ChEBI" id="CHEBI:58296"/>
        <dbReference type="EC" id="2.5.1.3"/>
    </reaction>
</comment>
<dbReference type="HAMAP" id="MF_00097">
    <property type="entry name" value="TMP_synthase"/>
    <property type="match status" value="1"/>
</dbReference>
<feature type="binding site" evidence="9">
    <location>
        <position position="68"/>
    </location>
    <ligand>
        <name>Mg(2+)</name>
        <dbReference type="ChEBI" id="CHEBI:18420"/>
    </ligand>
</feature>
<dbReference type="PANTHER" id="PTHR20857:SF15">
    <property type="entry name" value="THIAMINE-PHOSPHATE SYNTHASE"/>
    <property type="match status" value="1"/>
</dbReference>
<dbReference type="SUPFAM" id="SSF51391">
    <property type="entry name" value="Thiamin phosphate synthase"/>
    <property type="match status" value="1"/>
</dbReference>
<comment type="similarity">
    <text evidence="9 10">Belongs to the thiamine-phosphate synthase family.</text>
</comment>
<feature type="binding site" evidence="9">
    <location>
        <position position="67"/>
    </location>
    <ligand>
        <name>4-amino-2-methyl-5-(diphosphooxymethyl)pyrimidine</name>
        <dbReference type="ChEBI" id="CHEBI:57841"/>
    </ligand>
</feature>
<keyword evidence="2 9" id="KW-0808">Transferase</keyword>
<feature type="binding site" evidence="9">
    <location>
        <position position="136"/>
    </location>
    <ligand>
        <name>4-amino-2-methyl-5-(diphosphooxymethyl)pyrimidine</name>
        <dbReference type="ChEBI" id="CHEBI:57841"/>
    </ligand>
</feature>
<dbReference type="InterPro" id="IPR022998">
    <property type="entry name" value="ThiamineP_synth_TenI"/>
</dbReference>
<feature type="binding site" evidence="9">
    <location>
        <position position="106"/>
    </location>
    <ligand>
        <name>4-amino-2-methyl-5-(diphosphooxymethyl)pyrimidine</name>
        <dbReference type="ChEBI" id="CHEBI:57841"/>
    </ligand>
</feature>
<comment type="catalytic activity">
    <reaction evidence="8 9 10">
        <text>2-[(2R,5Z)-2-carboxy-4-methylthiazol-5(2H)-ylidene]ethyl phosphate + 4-amino-2-methyl-5-(diphosphooxymethyl)pyrimidine + 2 H(+) = thiamine phosphate + CO2 + diphosphate</text>
        <dbReference type="Rhea" id="RHEA:47844"/>
        <dbReference type="ChEBI" id="CHEBI:15378"/>
        <dbReference type="ChEBI" id="CHEBI:16526"/>
        <dbReference type="ChEBI" id="CHEBI:33019"/>
        <dbReference type="ChEBI" id="CHEBI:37575"/>
        <dbReference type="ChEBI" id="CHEBI:57841"/>
        <dbReference type="ChEBI" id="CHEBI:62899"/>
        <dbReference type="EC" id="2.5.1.3"/>
    </reaction>
</comment>
<evidence type="ECO:0000256" key="6">
    <source>
        <dbReference type="ARBA" id="ARBA00047334"/>
    </source>
</evidence>
<dbReference type="InterPro" id="IPR013785">
    <property type="entry name" value="Aldolase_TIM"/>
</dbReference>
<dbReference type="InterPro" id="IPR036206">
    <property type="entry name" value="ThiamineP_synth_sf"/>
</dbReference>
<feature type="binding site" evidence="9">
    <location>
        <begin position="133"/>
        <end position="135"/>
    </location>
    <ligand>
        <name>2-[(2R,5Z)-2-carboxy-4-methylthiazol-5(2H)-ylidene]ethyl phosphate</name>
        <dbReference type="ChEBI" id="CHEBI:62899"/>
    </ligand>
</feature>
<proteinExistence type="inferred from homology"/>
<evidence type="ECO:0000256" key="9">
    <source>
        <dbReference type="HAMAP-Rule" id="MF_00097"/>
    </source>
</evidence>
<evidence type="ECO:0000256" key="11">
    <source>
        <dbReference type="RuleBase" id="RU004253"/>
    </source>
</evidence>
<comment type="pathway">
    <text evidence="1 9 11">Cofactor biosynthesis; thiamine diphosphate biosynthesis; thiamine phosphate from 4-amino-2-methyl-5-diphosphomethylpyrimidine and 4-methyl-5-(2-phosphoethyl)-thiazole: step 1/1.</text>
</comment>
<dbReference type="EC" id="2.5.1.3" evidence="9"/>
<dbReference type="Pfam" id="PF02581">
    <property type="entry name" value="TMP-TENI"/>
    <property type="match status" value="1"/>
</dbReference>
<dbReference type="GO" id="GO:0009228">
    <property type="term" value="P:thiamine biosynthetic process"/>
    <property type="evidence" value="ECO:0007669"/>
    <property type="project" value="UniProtKB-KW"/>
</dbReference>
<evidence type="ECO:0000256" key="4">
    <source>
        <dbReference type="ARBA" id="ARBA00022842"/>
    </source>
</evidence>
<comment type="cofactor">
    <cofactor evidence="9">
        <name>Mg(2+)</name>
        <dbReference type="ChEBI" id="CHEBI:18420"/>
    </cofactor>
    <text evidence="9">Binds 1 Mg(2+) ion per subunit.</text>
</comment>
<evidence type="ECO:0000256" key="7">
    <source>
        <dbReference type="ARBA" id="ARBA00047851"/>
    </source>
</evidence>
<dbReference type="GO" id="GO:0005737">
    <property type="term" value="C:cytoplasm"/>
    <property type="evidence" value="ECO:0007669"/>
    <property type="project" value="TreeGrafter"/>
</dbReference>